<comment type="subcellular location">
    <subcellularLocation>
        <location evidence="1">Membrane</location>
        <topology evidence="1">Multi-pass membrane protein</topology>
    </subcellularLocation>
</comment>
<feature type="transmembrane region" description="Helical" evidence="8">
    <location>
        <begin position="293"/>
        <end position="314"/>
    </location>
</feature>
<evidence type="ECO:0000256" key="4">
    <source>
        <dbReference type="ARBA" id="ARBA00022679"/>
    </source>
</evidence>
<organism evidence="10 11">
    <name type="scientific">Colletotrichum abscissum</name>
    <dbReference type="NCBI Taxonomy" id="1671311"/>
    <lineage>
        <taxon>Eukaryota</taxon>
        <taxon>Fungi</taxon>
        <taxon>Dikarya</taxon>
        <taxon>Ascomycota</taxon>
        <taxon>Pezizomycotina</taxon>
        <taxon>Sordariomycetes</taxon>
        <taxon>Hypocreomycetidae</taxon>
        <taxon>Glomerellales</taxon>
        <taxon>Glomerellaceae</taxon>
        <taxon>Colletotrichum</taxon>
        <taxon>Colletotrichum acutatum species complex</taxon>
    </lineage>
</organism>
<dbReference type="Proteomes" id="UP001056436">
    <property type="component" value="Unassembled WGS sequence"/>
</dbReference>
<keyword evidence="4" id="KW-0808">Transferase</keyword>
<evidence type="ECO:0000313" key="11">
    <source>
        <dbReference type="Proteomes" id="UP001056436"/>
    </source>
</evidence>
<sequence length="391" mass="44151">MMGDMLAWYIVIFLGSAILTTGSLYNSEFITNPSTSFLVHLTTSIVLYFTSLIGLALTAIEDWRLQARLARKKGRGLEPFRFFPKEHAVFVTRATGLAAGAYVMALPLLMPTDDVIAQVCLRIPTFFYACKCWDLTIARARKPPVPRDGKEEVVYGLTSWRPVASYVWRLGSETRYASFNIAVDESKRKSIPKSAAWTYGPLLVVPLTYLFPVTELKVMCGLLAIQYGLEGIHFIFHPHCPNKLFFQPWAADSFSSFWAIHWHHGAQPFLQHLGYVPARALFTRLFGKDAGKAAGVLAAFGLSGVWHAWCGVVLTLDEYAWVQAVGLWTVFMVQGVGCLIERWLLQNESWRTGRRRQMLTALCWMASVESAAFWLRYGEARAKRPQGWTTF</sequence>
<evidence type="ECO:0000256" key="3">
    <source>
        <dbReference type="ARBA" id="ARBA00007282"/>
    </source>
</evidence>
<evidence type="ECO:0000256" key="2">
    <source>
        <dbReference type="ARBA" id="ARBA00005179"/>
    </source>
</evidence>
<name>A0A9Q0B4Z3_9PEZI</name>
<dbReference type="GO" id="GO:0008374">
    <property type="term" value="F:O-acyltransferase activity"/>
    <property type="evidence" value="ECO:0007669"/>
    <property type="project" value="InterPro"/>
</dbReference>
<feature type="transmembrane region" description="Helical" evidence="8">
    <location>
        <begin position="7"/>
        <end position="25"/>
    </location>
</feature>
<evidence type="ECO:0000256" key="1">
    <source>
        <dbReference type="ARBA" id="ARBA00004141"/>
    </source>
</evidence>
<feature type="transmembrane region" description="Helical" evidence="8">
    <location>
        <begin position="37"/>
        <end position="60"/>
    </location>
</feature>
<dbReference type="Pfam" id="PF13813">
    <property type="entry name" value="MBOAT_2"/>
    <property type="match status" value="1"/>
</dbReference>
<gene>
    <name evidence="10" type="ORF">CABS02_06271</name>
</gene>
<reference evidence="10" key="1">
    <citation type="submission" date="2019-01" db="EMBL/GenBank/DDBJ databases">
        <title>Colletotrichum abscissum LGMF1257.</title>
        <authorList>
            <person name="Baroncelli R."/>
        </authorList>
    </citation>
    <scope>NUCLEOTIDE SEQUENCE</scope>
    <source>
        <strain evidence="10">Ca142</strain>
    </source>
</reference>
<evidence type="ECO:0000259" key="9">
    <source>
        <dbReference type="Pfam" id="PF13813"/>
    </source>
</evidence>
<evidence type="ECO:0000256" key="5">
    <source>
        <dbReference type="ARBA" id="ARBA00022692"/>
    </source>
</evidence>
<dbReference type="AlphaFoldDB" id="A0A9Q0B4Z3"/>
<dbReference type="GO" id="GO:0016020">
    <property type="term" value="C:membrane"/>
    <property type="evidence" value="ECO:0007669"/>
    <property type="project" value="UniProtKB-SubCell"/>
</dbReference>
<dbReference type="PANTHER" id="PTHR31595">
    <property type="entry name" value="LONG-CHAIN-ALCOHOL O-FATTY-ACYLTRANSFERASE 3-RELATED"/>
    <property type="match status" value="1"/>
</dbReference>
<comment type="caution">
    <text evidence="10">The sequence shown here is derived from an EMBL/GenBank/DDBJ whole genome shotgun (WGS) entry which is preliminary data.</text>
</comment>
<evidence type="ECO:0000256" key="8">
    <source>
        <dbReference type="SAM" id="Phobius"/>
    </source>
</evidence>
<comment type="pathway">
    <text evidence="2">Secondary metabolite biosynthesis.</text>
</comment>
<protein>
    <recommendedName>
        <fullName evidence="9">Wax synthase domain-containing protein</fullName>
    </recommendedName>
</protein>
<evidence type="ECO:0000256" key="7">
    <source>
        <dbReference type="ARBA" id="ARBA00023136"/>
    </source>
</evidence>
<dbReference type="InterPro" id="IPR044851">
    <property type="entry name" value="Wax_synthase"/>
</dbReference>
<accession>A0A9Q0B4Z3</accession>
<evidence type="ECO:0000313" key="10">
    <source>
        <dbReference type="EMBL" id="KAI3553399.1"/>
    </source>
</evidence>
<dbReference type="EMBL" id="SDAQ01000030">
    <property type="protein sequence ID" value="KAI3553399.1"/>
    <property type="molecule type" value="Genomic_DNA"/>
</dbReference>
<feature type="domain" description="Wax synthase" evidence="9">
    <location>
        <begin position="243"/>
        <end position="317"/>
    </location>
</feature>
<proteinExistence type="inferred from homology"/>
<keyword evidence="11" id="KW-1185">Reference proteome</keyword>
<dbReference type="OrthoDB" id="1077582at2759"/>
<feature type="transmembrane region" description="Helical" evidence="8">
    <location>
        <begin position="320"/>
        <end position="345"/>
    </location>
</feature>
<keyword evidence="6 8" id="KW-1133">Transmembrane helix</keyword>
<evidence type="ECO:0000256" key="6">
    <source>
        <dbReference type="ARBA" id="ARBA00022989"/>
    </source>
</evidence>
<dbReference type="PANTHER" id="PTHR31595:SF57">
    <property type="entry name" value="OS04G0481900 PROTEIN"/>
    <property type="match status" value="1"/>
</dbReference>
<dbReference type="InterPro" id="IPR032805">
    <property type="entry name" value="Wax_synthase_dom"/>
</dbReference>
<comment type="similarity">
    <text evidence="3">Belongs to the wax synthase family.</text>
</comment>
<keyword evidence="7 8" id="KW-0472">Membrane</keyword>
<dbReference type="GO" id="GO:0006629">
    <property type="term" value="P:lipid metabolic process"/>
    <property type="evidence" value="ECO:0007669"/>
    <property type="project" value="InterPro"/>
</dbReference>
<keyword evidence="5 8" id="KW-0812">Transmembrane</keyword>